<sequence length="147" mass="16188">MFEDVSFPSPSSPSSRPTHLTVDGDDRLMGDCNSMLISPLSSRSRFTNCRSQQQPLASIPFPYEPKRLSISTLTQRLHEHTLQAPSGGETSDQGRPRHDRAWLSSQYFDDVLTPPDFASTAILTASEPSNATPEPVRTTRLVGKSEA</sequence>
<feature type="region of interest" description="Disordered" evidence="1">
    <location>
        <begin position="124"/>
        <end position="147"/>
    </location>
</feature>
<feature type="region of interest" description="Disordered" evidence="1">
    <location>
        <begin position="80"/>
        <end position="99"/>
    </location>
</feature>
<evidence type="ECO:0000313" key="3">
    <source>
        <dbReference type="Proteomes" id="UP000186955"/>
    </source>
</evidence>
<comment type="caution">
    <text evidence="2">The sequence shown here is derived from an EMBL/GenBank/DDBJ whole genome shotgun (WGS) entry which is preliminary data.</text>
</comment>
<protein>
    <submittedName>
        <fullName evidence="2">Uncharacterized protein</fullName>
    </submittedName>
</protein>
<evidence type="ECO:0000313" key="2">
    <source>
        <dbReference type="EMBL" id="OKP01709.1"/>
    </source>
</evidence>
<gene>
    <name evidence="2" type="ORF">PENSUB_7247</name>
</gene>
<dbReference type="AlphaFoldDB" id="A0A1Q5TNB1"/>
<accession>A0A1Q5TNB1</accession>
<reference evidence="2 3" key="1">
    <citation type="submission" date="2016-10" db="EMBL/GenBank/DDBJ databases">
        <title>Genome sequence of the ascomycete fungus Penicillium subrubescens.</title>
        <authorList>
            <person name="De Vries R.P."/>
            <person name="Peng M."/>
            <person name="Dilokpimol A."/>
            <person name="Hilden K."/>
            <person name="Makela M.R."/>
            <person name="Grigoriev I."/>
            <person name="Riley R."/>
            <person name="Granchi Z."/>
        </authorList>
    </citation>
    <scope>NUCLEOTIDE SEQUENCE [LARGE SCALE GENOMIC DNA]</scope>
    <source>
        <strain evidence="2 3">CBS 132785</strain>
    </source>
</reference>
<organism evidence="2 3">
    <name type="scientific">Penicillium subrubescens</name>
    <dbReference type="NCBI Taxonomy" id="1316194"/>
    <lineage>
        <taxon>Eukaryota</taxon>
        <taxon>Fungi</taxon>
        <taxon>Dikarya</taxon>
        <taxon>Ascomycota</taxon>
        <taxon>Pezizomycotina</taxon>
        <taxon>Eurotiomycetes</taxon>
        <taxon>Eurotiomycetidae</taxon>
        <taxon>Eurotiales</taxon>
        <taxon>Aspergillaceae</taxon>
        <taxon>Penicillium</taxon>
    </lineage>
</organism>
<name>A0A1Q5TNB1_9EURO</name>
<feature type="region of interest" description="Disordered" evidence="1">
    <location>
        <begin position="1"/>
        <end position="26"/>
    </location>
</feature>
<dbReference type="Proteomes" id="UP000186955">
    <property type="component" value="Unassembled WGS sequence"/>
</dbReference>
<keyword evidence="3" id="KW-1185">Reference proteome</keyword>
<evidence type="ECO:0000256" key="1">
    <source>
        <dbReference type="SAM" id="MobiDB-lite"/>
    </source>
</evidence>
<dbReference type="EMBL" id="MNBE01000634">
    <property type="protein sequence ID" value="OKP01709.1"/>
    <property type="molecule type" value="Genomic_DNA"/>
</dbReference>
<proteinExistence type="predicted"/>
<feature type="compositionally biased region" description="Low complexity" evidence="1">
    <location>
        <begin position="1"/>
        <end position="17"/>
    </location>
</feature>